<feature type="domain" description="Helicase C-terminal" evidence="1">
    <location>
        <begin position="842"/>
        <end position="1027"/>
    </location>
</feature>
<keyword evidence="2" id="KW-0067">ATP-binding</keyword>
<dbReference type="SMART" id="SM00490">
    <property type="entry name" value="HELICc"/>
    <property type="match status" value="1"/>
</dbReference>
<comment type="caution">
    <text evidence="2">The sequence shown here is derived from an EMBL/GenBank/DDBJ whole genome shotgun (WGS) entry which is preliminary data.</text>
</comment>
<keyword evidence="2" id="KW-0347">Helicase</keyword>
<dbReference type="GO" id="GO:0043138">
    <property type="term" value="F:3'-5' DNA helicase activity"/>
    <property type="evidence" value="ECO:0007669"/>
    <property type="project" value="TreeGrafter"/>
</dbReference>
<accession>A0A846H8S7</accession>
<proteinExistence type="predicted"/>
<name>A0A846H8S7_9CYAN</name>
<evidence type="ECO:0000313" key="3">
    <source>
        <dbReference type="Proteomes" id="UP000031549"/>
    </source>
</evidence>
<dbReference type="InterPro" id="IPR001650">
    <property type="entry name" value="Helicase_C-like"/>
</dbReference>
<keyword evidence="2" id="KW-0378">Hydrolase</keyword>
<dbReference type="AlphaFoldDB" id="A0A846H8S7"/>
<dbReference type="GO" id="GO:0036297">
    <property type="term" value="P:interstrand cross-link repair"/>
    <property type="evidence" value="ECO:0007669"/>
    <property type="project" value="TreeGrafter"/>
</dbReference>
<dbReference type="EMBL" id="JTCM02000018">
    <property type="protein sequence ID" value="NEU73109.1"/>
    <property type="molecule type" value="Genomic_DNA"/>
</dbReference>
<protein>
    <submittedName>
        <fullName evidence="2">Helicase</fullName>
    </submittedName>
</protein>
<dbReference type="CDD" id="cd18785">
    <property type="entry name" value="SF2_C"/>
    <property type="match status" value="1"/>
</dbReference>
<gene>
    <name evidence="2" type="ORF">PI95_011190</name>
</gene>
<keyword evidence="3" id="KW-1185">Reference proteome</keyword>
<dbReference type="PANTHER" id="PTHR47957">
    <property type="entry name" value="ATP-DEPENDENT HELICASE HRQ1"/>
    <property type="match status" value="1"/>
</dbReference>
<dbReference type="GO" id="GO:0006289">
    <property type="term" value="P:nucleotide-excision repair"/>
    <property type="evidence" value="ECO:0007669"/>
    <property type="project" value="TreeGrafter"/>
</dbReference>
<organism evidence="2 3">
    <name type="scientific">Hassallia byssoidea VB512170</name>
    <dbReference type="NCBI Taxonomy" id="1304833"/>
    <lineage>
        <taxon>Bacteria</taxon>
        <taxon>Bacillati</taxon>
        <taxon>Cyanobacteriota</taxon>
        <taxon>Cyanophyceae</taxon>
        <taxon>Nostocales</taxon>
        <taxon>Tolypothrichaceae</taxon>
        <taxon>Hassallia</taxon>
    </lineage>
</organism>
<keyword evidence="2" id="KW-0547">Nucleotide-binding</keyword>
<sequence>MPDHIANRDKIIQALREELVGPSPQGKPIKCSGEITFQSDNKDFYQPWKQENGEEILQRDPPLVRYGVGVLHPIETPVENEDLQLNLVDTNIVLNNQPEEIEADEELITESAKQNLEDIEKEILKSSETESDDFDLSTANTYKPSSMGISFLADFPKGSVLVIEATNCGCYRQKKVKVGKSERTWWLRKSINFTVEFTAEELCSVKERKFTKTKKIDGLELSFEVFSRPDREKREGVRLLTVCLINRTTASGGHENCLFQAGFAATIISPKGEAHILPYPKPDFNSDNKEEQSLALLYRKMETYGVGHGCAANWDKEASDGIKTVIAECLPTFETPSITPDIGIEVPMASLAGLIPGDDGFAALWEVVNRYEQWIEDRRNEIISLGEEYQNAAYWHIDECTRAAQRMRNGLIYLQNDTQAKRAFQLANYAILLQQICSRRELRKANYDIATKRYTFSTNYQAPNLIQTDKNSGKWRAFQVAFLLMSIESTAEGDIPDRSTVELIWFPTGGGKTEAYLGLSAFALFMRRLKNPEDVGVNVLMRYTLRLLTAQQFQRASALICAMEYLRRQNENELGKEPFSIGIWVGRETTPNTRTDAISKFNRLQSDSSAENPFLISRCPWCAAQMGRYQEKLPRGIPNSLYVLGYNQSRGTVIFKCPDNACEFHKHNGLPVYVIDEDIYEKRPSLIIGTVDKFALLAWSYAQKARALFGIGADGKRVNSPPGLIIQDELHLISGPLGSVVGLYETVIEELCTDRRNGQEIKPKIVCSTATIRRYADQVKALYGREDVVLFPPPGLDAEDSFFSRYARNSADKTLQRGRVYMGVHAPGLRSLLTAEVRTAAAILQAPVSLTPEERDPWWTLLVFFNSLRELGTTLSLLQSDIPGYLKVIRNRLGLDWQQMRYLLRILELTGRIRSDQVPESINKLEVKCDNSNNQPSVDVCLASNIIEVGVDIDRLSLMAVVGQPKTTSQYIQVTGRVGRRWWERPGLVVTIYSPTRPRDRSHFEKFRSYHSSLYAQVEPTSVTPFSPPVLDRALHAIMTTYVRQTGDEKIAQTPEPYPENLIEQLRDILIPRIQLIDPDEVENFDKVFNKRASEWRGRQRTNWERNGRDNIDIPLIRVAGEYASREWQRLSWATPMSMRNVDAECQAEITNLYLNEGEEEDA</sequence>
<evidence type="ECO:0000313" key="2">
    <source>
        <dbReference type="EMBL" id="NEU73109.1"/>
    </source>
</evidence>
<dbReference type="SUPFAM" id="SSF52540">
    <property type="entry name" value="P-loop containing nucleoside triphosphate hydrolases"/>
    <property type="match status" value="1"/>
</dbReference>
<reference evidence="2 3" key="1">
    <citation type="journal article" date="2015" name="Genome Announc.">
        <title>Draft Genome Sequence of Cyanobacterium Hassallia byssoidea Strain VB512170, Isolated from Monuments in India.</title>
        <authorList>
            <person name="Singh D."/>
            <person name="Chandrababunaidu M.M."/>
            <person name="Panda A."/>
            <person name="Sen D."/>
            <person name="Bhattacharyya S."/>
            <person name="Adhikary S.P."/>
            <person name="Tripathy S."/>
        </authorList>
    </citation>
    <scope>NUCLEOTIDE SEQUENCE [LARGE SCALE GENOMIC DNA]</scope>
    <source>
        <strain evidence="2 3">VB512170</strain>
    </source>
</reference>
<dbReference type="PANTHER" id="PTHR47957:SF3">
    <property type="entry name" value="ATP-DEPENDENT HELICASE HRQ1"/>
    <property type="match status" value="1"/>
</dbReference>
<dbReference type="PROSITE" id="PS51194">
    <property type="entry name" value="HELICASE_CTER"/>
    <property type="match status" value="1"/>
</dbReference>
<dbReference type="Pfam" id="PF00271">
    <property type="entry name" value="Helicase_C"/>
    <property type="match status" value="1"/>
</dbReference>
<dbReference type="Gene3D" id="3.40.50.300">
    <property type="entry name" value="P-loop containing nucleotide triphosphate hydrolases"/>
    <property type="match status" value="1"/>
</dbReference>
<dbReference type="InterPro" id="IPR027417">
    <property type="entry name" value="P-loop_NTPase"/>
</dbReference>
<dbReference type="RefSeq" id="WP_039737482.1">
    <property type="nucleotide sequence ID" value="NZ_JTCM02000018.1"/>
</dbReference>
<dbReference type="Proteomes" id="UP000031549">
    <property type="component" value="Unassembled WGS sequence"/>
</dbReference>
<evidence type="ECO:0000259" key="1">
    <source>
        <dbReference type="PROSITE" id="PS51194"/>
    </source>
</evidence>